<reference evidence="2 3" key="1">
    <citation type="submission" date="2018-06" db="EMBL/GenBank/DDBJ databases">
        <authorList>
            <consortium name="Pathogen Informatics"/>
            <person name="Doyle S."/>
        </authorList>
    </citation>
    <scope>NUCLEOTIDE SEQUENCE [LARGE SCALE GENOMIC DNA]</scope>
    <source>
        <strain evidence="2 3">NCTC12360</strain>
    </source>
</reference>
<sequence>MKQEKIPARRRNDEQKGIPSKKHLIKEPLAMGPLGQKKGQKIKIAFLDGKVMVGTLIQLTKYELVLEAEGKERPIVVFKHAVKYLY</sequence>
<evidence type="ECO:0000313" key="3">
    <source>
        <dbReference type="Proteomes" id="UP000254807"/>
    </source>
</evidence>
<evidence type="ECO:0008006" key="4">
    <source>
        <dbReference type="Google" id="ProtNLM"/>
    </source>
</evidence>
<dbReference type="EMBL" id="UFYW01000001">
    <property type="protein sequence ID" value="STD81741.1"/>
    <property type="molecule type" value="Genomic_DNA"/>
</dbReference>
<dbReference type="RefSeq" id="WP_060814036.1">
    <property type="nucleotide sequence ID" value="NZ_JAMXHF010000067.1"/>
</dbReference>
<name>A0A376GT76_ENTGA</name>
<feature type="region of interest" description="Disordered" evidence="1">
    <location>
        <begin position="1"/>
        <end position="30"/>
    </location>
</feature>
<feature type="compositionally biased region" description="Basic and acidic residues" evidence="1">
    <location>
        <begin position="1"/>
        <end position="16"/>
    </location>
</feature>
<evidence type="ECO:0000256" key="1">
    <source>
        <dbReference type="SAM" id="MobiDB-lite"/>
    </source>
</evidence>
<protein>
    <recommendedName>
        <fullName evidence="4">RNA chaperone Hfq</fullName>
    </recommendedName>
</protein>
<gene>
    <name evidence="2" type="ORF">NCTC12360_00155</name>
</gene>
<dbReference type="Gene3D" id="2.30.30.100">
    <property type="match status" value="1"/>
</dbReference>
<dbReference type="AlphaFoldDB" id="A0A376GT76"/>
<dbReference type="Proteomes" id="UP000254807">
    <property type="component" value="Unassembled WGS sequence"/>
</dbReference>
<keyword evidence="3" id="KW-1185">Reference proteome</keyword>
<evidence type="ECO:0000313" key="2">
    <source>
        <dbReference type="EMBL" id="STD81741.1"/>
    </source>
</evidence>
<organism evidence="2 3">
    <name type="scientific">Enterococcus gallinarum</name>
    <dbReference type="NCBI Taxonomy" id="1353"/>
    <lineage>
        <taxon>Bacteria</taxon>
        <taxon>Bacillati</taxon>
        <taxon>Bacillota</taxon>
        <taxon>Bacilli</taxon>
        <taxon>Lactobacillales</taxon>
        <taxon>Enterococcaceae</taxon>
        <taxon>Enterococcus</taxon>
    </lineage>
</organism>
<accession>A0A376GT76</accession>
<proteinExistence type="predicted"/>